<comment type="caution">
    <text evidence="12">The sequence shown here is derived from an EMBL/GenBank/DDBJ whole genome shotgun (WGS) entry which is preliminary data.</text>
</comment>
<evidence type="ECO:0000256" key="6">
    <source>
        <dbReference type="ARBA" id="ARBA00023125"/>
    </source>
</evidence>
<comment type="subcellular location">
    <subcellularLocation>
        <location evidence="1">Nucleus</location>
    </subcellularLocation>
</comment>
<accession>A0A6G0VZ79</accession>
<dbReference type="SUPFAM" id="SSF53098">
    <property type="entry name" value="Ribonuclease H-like"/>
    <property type="match status" value="1"/>
</dbReference>
<keyword evidence="3 9" id="KW-0863">Zinc-finger</keyword>
<dbReference type="GO" id="GO:0003677">
    <property type="term" value="F:DNA binding"/>
    <property type="evidence" value="ECO:0007669"/>
    <property type="project" value="UniProtKB-KW"/>
</dbReference>
<dbReference type="InterPro" id="IPR052035">
    <property type="entry name" value="ZnF_BED_domain_contain"/>
</dbReference>
<reference evidence="12 13" key="1">
    <citation type="submission" date="2019-08" db="EMBL/GenBank/DDBJ databases">
        <title>Whole genome of Aphis craccivora.</title>
        <authorList>
            <person name="Voronova N.V."/>
            <person name="Shulinski R.S."/>
            <person name="Bandarenka Y.V."/>
            <person name="Zhorov D.G."/>
            <person name="Warner D."/>
        </authorList>
    </citation>
    <scope>NUCLEOTIDE SEQUENCE [LARGE SCALE GENOMIC DNA]</scope>
    <source>
        <strain evidence="12">180601</strain>
        <tissue evidence="12">Whole Body</tissue>
    </source>
</reference>
<evidence type="ECO:0000256" key="7">
    <source>
        <dbReference type="ARBA" id="ARBA00023163"/>
    </source>
</evidence>
<evidence type="ECO:0000256" key="8">
    <source>
        <dbReference type="ARBA" id="ARBA00023242"/>
    </source>
</evidence>
<dbReference type="GO" id="GO:0008270">
    <property type="term" value="F:zinc ion binding"/>
    <property type="evidence" value="ECO:0007669"/>
    <property type="project" value="UniProtKB-KW"/>
</dbReference>
<evidence type="ECO:0000256" key="5">
    <source>
        <dbReference type="ARBA" id="ARBA00023015"/>
    </source>
</evidence>
<dbReference type="InterPro" id="IPR003656">
    <property type="entry name" value="Znf_BED"/>
</dbReference>
<proteinExistence type="predicted"/>
<keyword evidence="4" id="KW-0862">Zinc</keyword>
<keyword evidence="5" id="KW-0805">Transcription regulation</keyword>
<dbReference type="InterPro" id="IPR012337">
    <property type="entry name" value="RNaseH-like_sf"/>
</dbReference>
<evidence type="ECO:0000256" key="9">
    <source>
        <dbReference type="PROSITE-ProRule" id="PRU00027"/>
    </source>
</evidence>
<keyword evidence="13" id="KW-1185">Reference proteome</keyword>
<sequence>MSMRGKSWVWQYAKRIENKAYCNLCDEDDNNEFSCPGGTTGSLGRHLTTIHGLMVNAVINKEQPRTHDEQQPVNDSDEVMDIDETNKEINLEKNGRSRKRKRRTNIHYQNTNNGNNARSCSKDRCELINKALAKMIAVNQLPLSFCSSNGFHDFMSVVEPNYKPCKEEAIKTRLKILSSNIEELIKKDLQDASSICCTTDCWTSISQESYITVTAHVIDSKWCAKSYTLTTHEMDKRHTAENLSEQLINTFGKWDITNKILAIVTDNAKNITNAIPLISPEIYSVKCTAHSLQLAANCVVKNENIVNIIKQCNKIVGHFKHSTLANTSLEEKQELLGLTKTTLLQSCKTRWNSIYLMMELLVLNRCAIFNVLADRTITSQSMAQKLEIKEHEWLFIESLIQFLKPIYIPLKQTLASEIKRRFSLEWDSTESVLLEQIASFLDPRFKDLDHEVLSNHEAIRSKIKQIINQNNYLEPNEITTASQEQQNKHRSDLEYIFGINNEENDLTKEFQNYLAEPQLRFTLDPLEWWKTRYSKYPTIGKLAKKYMAITATSVSAERCFSTAGNIVTRKRASLSPEN</sequence>
<keyword evidence="6" id="KW-0238">DNA-binding</keyword>
<dbReference type="AlphaFoldDB" id="A0A6G0VZ79"/>
<evidence type="ECO:0000313" key="13">
    <source>
        <dbReference type="Proteomes" id="UP000478052"/>
    </source>
</evidence>
<protein>
    <submittedName>
        <fullName evidence="12">Zinc finger BED domain-containing protein 1-like</fullName>
    </submittedName>
</protein>
<keyword evidence="7" id="KW-0804">Transcription</keyword>
<keyword evidence="8" id="KW-0539">Nucleus</keyword>
<dbReference type="PANTHER" id="PTHR46481:SF10">
    <property type="entry name" value="ZINC FINGER BED DOMAIN-CONTAINING PROTEIN 39"/>
    <property type="match status" value="1"/>
</dbReference>
<dbReference type="PANTHER" id="PTHR46481">
    <property type="entry name" value="ZINC FINGER BED DOMAIN-CONTAINING PROTEIN 4"/>
    <property type="match status" value="1"/>
</dbReference>
<dbReference type="Pfam" id="PF05699">
    <property type="entry name" value="Dimer_Tnp_hAT"/>
    <property type="match status" value="1"/>
</dbReference>
<dbReference type="EMBL" id="VUJU01010236">
    <property type="protein sequence ID" value="KAF0715148.1"/>
    <property type="molecule type" value="Genomic_DNA"/>
</dbReference>
<dbReference type="SMART" id="SM00614">
    <property type="entry name" value="ZnF_BED"/>
    <property type="match status" value="1"/>
</dbReference>
<feature type="domain" description="BED-type" evidence="11">
    <location>
        <begin position="4"/>
        <end position="58"/>
    </location>
</feature>
<evidence type="ECO:0000259" key="11">
    <source>
        <dbReference type="PROSITE" id="PS50808"/>
    </source>
</evidence>
<gene>
    <name evidence="12" type="ORF">FWK35_00030955</name>
</gene>
<feature type="non-terminal residue" evidence="12">
    <location>
        <position position="578"/>
    </location>
</feature>
<evidence type="ECO:0000313" key="12">
    <source>
        <dbReference type="EMBL" id="KAF0715148.1"/>
    </source>
</evidence>
<dbReference type="OrthoDB" id="6576725at2759"/>
<dbReference type="GO" id="GO:0046983">
    <property type="term" value="F:protein dimerization activity"/>
    <property type="evidence" value="ECO:0007669"/>
    <property type="project" value="InterPro"/>
</dbReference>
<feature type="compositionally biased region" description="Polar residues" evidence="10">
    <location>
        <begin position="106"/>
        <end position="119"/>
    </location>
</feature>
<evidence type="ECO:0000256" key="4">
    <source>
        <dbReference type="ARBA" id="ARBA00022833"/>
    </source>
</evidence>
<feature type="compositionally biased region" description="Basic and acidic residues" evidence="10">
    <location>
        <begin position="84"/>
        <end position="95"/>
    </location>
</feature>
<keyword evidence="2" id="KW-0479">Metal-binding</keyword>
<evidence type="ECO:0000256" key="1">
    <source>
        <dbReference type="ARBA" id="ARBA00004123"/>
    </source>
</evidence>
<evidence type="ECO:0000256" key="10">
    <source>
        <dbReference type="SAM" id="MobiDB-lite"/>
    </source>
</evidence>
<evidence type="ECO:0000256" key="3">
    <source>
        <dbReference type="ARBA" id="ARBA00022771"/>
    </source>
</evidence>
<dbReference type="PROSITE" id="PS50808">
    <property type="entry name" value="ZF_BED"/>
    <property type="match status" value="1"/>
</dbReference>
<evidence type="ECO:0000256" key="2">
    <source>
        <dbReference type="ARBA" id="ARBA00022723"/>
    </source>
</evidence>
<dbReference type="Proteomes" id="UP000478052">
    <property type="component" value="Unassembled WGS sequence"/>
</dbReference>
<feature type="region of interest" description="Disordered" evidence="10">
    <location>
        <begin position="84"/>
        <end position="119"/>
    </location>
</feature>
<dbReference type="GO" id="GO:0005634">
    <property type="term" value="C:nucleus"/>
    <property type="evidence" value="ECO:0007669"/>
    <property type="project" value="UniProtKB-SubCell"/>
</dbReference>
<organism evidence="12 13">
    <name type="scientific">Aphis craccivora</name>
    <name type="common">Cowpea aphid</name>
    <dbReference type="NCBI Taxonomy" id="307492"/>
    <lineage>
        <taxon>Eukaryota</taxon>
        <taxon>Metazoa</taxon>
        <taxon>Ecdysozoa</taxon>
        <taxon>Arthropoda</taxon>
        <taxon>Hexapoda</taxon>
        <taxon>Insecta</taxon>
        <taxon>Pterygota</taxon>
        <taxon>Neoptera</taxon>
        <taxon>Paraneoptera</taxon>
        <taxon>Hemiptera</taxon>
        <taxon>Sternorrhyncha</taxon>
        <taxon>Aphidomorpha</taxon>
        <taxon>Aphidoidea</taxon>
        <taxon>Aphididae</taxon>
        <taxon>Aphidini</taxon>
        <taxon>Aphis</taxon>
        <taxon>Aphis</taxon>
    </lineage>
</organism>
<name>A0A6G0VZ79_APHCR</name>
<feature type="compositionally biased region" description="Basic residues" evidence="10">
    <location>
        <begin position="96"/>
        <end position="105"/>
    </location>
</feature>
<dbReference type="InterPro" id="IPR008906">
    <property type="entry name" value="HATC_C_dom"/>
</dbReference>